<evidence type="ECO:0000313" key="1">
    <source>
        <dbReference type="EMBL" id="KLE08185.1"/>
    </source>
</evidence>
<sequence>MNERNRYLSFCKAREYVRNQNLENTRAWKKWSNGTLEGKERRPDFIPSNPDIVYKNAGWISWSDWISEDIEIDYLPFEEARDFVRSLNFVNAEQWQRYYQGKVVGLVKPDNIPWNPQKIYAEQWNGIKDWIGTDWKNFEEAREFVRNLGLNGQVEWRLYCKNELNGYESKPLDIPTDPKRVYEDNGWIDMSDWLGTERKRRTTHGEVDDTWLSYEDAKEYVHSLKLSSYDEWKAYIDNRIENLPLRPIDLPKSPQYVYKNDGWTNWSDWLGNTIDEVAEQKHIIHEKHSNKEVHEHTTVVSFTLDQLIKEYQSNATITKILLFLNNESSFKSIIELDLTANDIYEIEELFFHFIGEPDKLSHTKKAFVGLVFLTYVIYKLESKLSYSSLWKAIASDFQHYSSVTRHFLDSYFTSQNYPNFFLKESIEYACNLFHLRNNFDAKDEQQYVRNTILLQIGLLNKSFDHLKLWLSNYNLPVIVSELLDVDSQNYSKEFNDGWRVLRRFRDNILSNDQAKNILTQNIWFKHLNLDELLKVAKQRAKKQLMITQNEDLPVFYLEKINYSDDGLSFTINAQDLYSLNLSGFRYEIYIDDEYKGVLIANNSKELILESPITIFNPDTNQIDLELRNEDDDVVFVTEIVIFDFTEQMVLFDEDGNIYQNIFKKLNAHKKYHILMDSDLDCDFNDDFQREYFDGYATLVPFIGYKDNCKITYNKEILFELNFTENVEKPEFIDQLVLYTTANPSFILNNEYTFELKIMQIDSKTEEVDLKTLPSEAKIIKWSYLGGYSDSDDIENNSSIKSKLYPEMITSPKHTLLIKYKNRVFKKVVYCNFFEKQNQYRLFQMGSDATVKLVDRTGYLTKSDLKKYRYYLSDFSRTEQFYIKNKSSFYQTIRPNKIINFAKFDGFGETIFIAEHLFNSPLISLFDYRNSDEYISINQEKKNEIFIHRELPQQCKLILLDQNLKEYEFPHQQLLESANNQEICFDNELVSVLVIQGNSVVDSSYDNSFLDSFNDYTNTEVIKNLLVSNYPFLSKQSHTNFLRKFIMHNIEEFFSIFYNDRIIINENLLRLDFSKINLLIEHVLFSLKIDAEVSERILQRIILKSHERLMLDTPIILFKLLLSCGSNKLKNYFYNLVNDAELEDERDESFIELIINNLFDTTTLSGPQKHNLKVAMHYINGPYYLKKALEKLNG</sequence>
<evidence type="ECO:0000313" key="2">
    <source>
        <dbReference type="Proteomes" id="UP000035154"/>
    </source>
</evidence>
<dbReference type="PATRIC" id="fig|1447263.3.peg.2018"/>
<dbReference type="EMBL" id="JAIW01000063">
    <property type="protein sequence ID" value="KLE08185.1"/>
    <property type="molecule type" value="Genomic_DNA"/>
</dbReference>
<reference evidence="1 2" key="1">
    <citation type="submission" date="2014-01" db="EMBL/GenBank/DDBJ databases">
        <title>Development of a Comparative Genomic Fingerprinting Assay for High Resolution Genotyping of Arcobacter butzleri.</title>
        <authorList>
            <person name="Webb A.L."/>
            <person name="Inglis G.D."/>
            <person name="Kruczkiewicz P."/>
            <person name="Selinger L.B."/>
            <person name="Taboada E.N."/>
        </authorList>
    </citation>
    <scope>NUCLEOTIDE SEQUENCE [LARGE SCALE GENOMIC DNA]</scope>
    <source>
        <strain evidence="1 2">L355</strain>
    </source>
</reference>
<proteinExistence type="predicted"/>
<accession>A0A0G9KR24</accession>
<dbReference type="Proteomes" id="UP000035154">
    <property type="component" value="Unassembled WGS sequence"/>
</dbReference>
<dbReference type="AlphaFoldDB" id="A0A0G9KR24"/>
<dbReference type="RefSeq" id="WP_046998790.1">
    <property type="nucleotide sequence ID" value="NZ_JAIW01000063.1"/>
</dbReference>
<protein>
    <submittedName>
        <fullName evidence="1">Uncharacterized protein</fullName>
    </submittedName>
</protein>
<comment type="caution">
    <text evidence="1">The sequence shown here is derived from an EMBL/GenBank/DDBJ whole genome shotgun (WGS) entry which is preliminary data.</text>
</comment>
<organism evidence="1 2">
    <name type="scientific">Aliarcobacter butzleri L355</name>
    <dbReference type="NCBI Taxonomy" id="1447263"/>
    <lineage>
        <taxon>Bacteria</taxon>
        <taxon>Pseudomonadati</taxon>
        <taxon>Campylobacterota</taxon>
        <taxon>Epsilonproteobacteria</taxon>
        <taxon>Campylobacterales</taxon>
        <taxon>Arcobacteraceae</taxon>
        <taxon>Aliarcobacter</taxon>
    </lineage>
</organism>
<name>A0A0G9KR24_9BACT</name>
<gene>
    <name evidence="1" type="ORF">AF80_10345</name>
</gene>